<protein>
    <submittedName>
        <fullName evidence="1">E3 ubiquitin-protein ligase siah2</fullName>
    </submittedName>
</protein>
<dbReference type="Proteomes" id="UP001056778">
    <property type="component" value="Chromosome 9"/>
</dbReference>
<keyword evidence="2" id="KW-1185">Reference proteome</keyword>
<proteinExistence type="predicted"/>
<evidence type="ECO:0000313" key="2">
    <source>
        <dbReference type="Proteomes" id="UP001056778"/>
    </source>
</evidence>
<organism evidence="1 2">
    <name type="scientific">Holotrichia oblita</name>
    <name type="common">Chafer beetle</name>
    <dbReference type="NCBI Taxonomy" id="644536"/>
    <lineage>
        <taxon>Eukaryota</taxon>
        <taxon>Metazoa</taxon>
        <taxon>Ecdysozoa</taxon>
        <taxon>Arthropoda</taxon>
        <taxon>Hexapoda</taxon>
        <taxon>Insecta</taxon>
        <taxon>Pterygota</taxon>
        <taxon>Neoptera</taxon>
        <taxon>Endopterygota</taxon>
        <taxon>Coleoptera</taxon>
        <taxon>Polyphaga</taxon>
        <taxon>Scarabaeiformia</taxon>
        <taxon>Scarabaeidae</taxon>
        <taxon>Melolonthinae</taxon>
        <taxon>Holotrichia</taxon>
    </lineage>
</organism>
<reference evidence="1" key="1">
    <citation type="submission" date="2022-04" db="EMBL/GenBank/DDBJ databases">
        <title>Chromosome-scale genome assembly of Holotrichia oblita Faldermann.</title>
        <authorList>
            <person name="Rongchong L."/>
        </authorList>
    </citation>
    <scope>NUCLEOTIDE SEQUENCE</scope>
    <source>
        <strain evidence="1">81SQS9</strain>
    </source>
</reference>
<accession>A0ACB9SJ54</accession>
<comment type="caution">
    <text evidence="1">The sequence shown here is derived from an EMBL/GenBank/DDBJ whole genome shotgun (WGS) entry which is preliminary data.</text>
</comment>
<dbReference type="EMBL" id="CM043023">
    <property type="protein sequence ID" value="KAI4454833.1"/>
    <property type="molecule type" value="Genomic_DNA"/>
</dbReference>
<evidence type="ECO:0000313" key="1">
    <source>
        <dbReference type="EMBL" id="KAI4454833.1"/>
    </source>
</evidence>
<sequence>MPYNTERLGLGIEENPGTNESGRTRARCGGVGEGDETKDVRARFRLADVNKFVLSRIAVPIQVFARMECPVCFLSFKPPIYQCVNGHSFCSDCTDKLKKCPTCSYAMSQTRNYTLEAIVDEMLRKPCPNSTQGCSQRLFPEELEEHRRVCDNRIYTCPMNSIGICEWKGQRDFGLHQHVKEKHSWNTSQKFYTAWTITTPQYPMSFHYLHGKLFYFYRLLKNEVLYWVVRFIGPQQEAKKYYYIVTVSRKKFEQKLIIRQTCFDDSLDPDELIEGGLCVGVPVKALNDYMVKNGEDIRQTTNNHTLYYSGFKEEHRAKEGVGIIVTEEINNKVIKYKVVNSRIMMITLDMKETETINITQIYGLVERTAEEEMQRELDEVREENETTIVMGDWNSRVGKDLSRRMGCMGKHGEEEEKPNKGREKEIIEGIWRAEGLDQQQELTEEEVDEAIQKIKVGKTGGEDGRRSDDLGLTGEACARKLVDVEVTGRGVRLILVSVSLWQECEADEPFIHETDLEEEDEIDHVSCNSDYSDQKQEAEVEEEDPSLSSTHTTHTKIVCLLHSSIYPFGYTDDATHLFIRRRGWERGISSRKDTDVQRKMSARQNRYGEPAGVERGDRRVVAVTASSVEEEQDTHLDLD</sequence>
<gene>
    <name evidence="1" type="ORF">MML48_9g00000530</name>
</gene>
<name>A0ACB9SJ54_HOLOL</name>